<proteinExistence type="predicted"/>
<protein>
    <submittedName>
        <fullName evidence="1">Uncharacterized protein</fullName>
    </submittedName>
</protein>
<dbReference type="AlphaFoldDB" id="A0A6A6II21"/>
<name>A0A6A6II21_9PLEO</name>
<dbReference type="OrthoDB" id="4757738at2759"/>
<reference evidence="1" key="1">
    <citation type="journal article" date="2020" name="Stud. Mycol.">
        <title>101 Dothideomycetes genomes: a test case for predicting lifestyles and emergence of pathogens.</title>
        <authorList>
            <person name="Haridas S."/>
            <person name="Albert R."/>
            <person name="Binder M."/>
            <person name="Bloem J."/>
            <person name="Labutti K."/>
            <person name="Salamov A."/>
            <person name="Andreopoulos B."/>
            <person name="Baker S."/>
            <person name="Barry K."/>
            <person name="Bills G."/>
            <person name="Bluhm B."/>
            <person name="Cannon C."/>
            <person name="Castanera R."/>
            <person name="Culley D."/>
            <person name="Daum C."/>
            <person name="Ezra D."/>
            <person name="Gonzalez J."/>
            <person name="Henrissat B."/>
            <person name="Kuo A."/>
            <person name="Liang C."/>
            <person name="Lipzen A."/>
            <person name="Lutzoni F."/>
            <person name="Magnuson J."/>
            <person name="Mondo S."/>
            <person name="Nolan M."/>
            <person name="Ohm R."/>
            <person name="Pangilinan J."/>
            <person name="Park H.-J."/>
            <person name="Ramirez L."/>
            <person name="Alfaro M."/>
            <person name="Sun H."/>
            <person name="Tritt A."/>
            <person name="Yoshinaga Y."/>
            <person name="Zwiers L.-H."/>
            <person name="Turgeon B."/>
            <person name="Goodwin S."/>
            <person name="Spatafora J."/>
            <person name="Crous P."/>
            <person name="Grigoriev I."/>
        </authorList>
    </citation>
    <scope>NUCLEOTIDE SEQUENCE</scope>
    <source>
        <strain evidence="1">CBS 122368</strain>
    </source>
</reference>
<evidence type="ECO:0000313" key="2">
    <source>
        <dbReference type="Proteomes" id="UP000800094"/>
    </source>
</evidence>
<gene>
    <name evidence="1" type="ORF">BU26DRAFT_551006</name>
</gene>
<dbReference type="Proteomes" id="UP000800094">
    <property type="component" value="Unassembled WGS sequence"/>
</dbReference>
<dbReference type="RefSeq" id="XP_033684207.1">
    <property type="nucleotide sequence ID" value="XM_033832079.1"/>
</dbReference>
<sequence length="598" mass="66095">MGQSVSSTIDALENNAQKEKLANDAMNSLIELAKMQVREFELAVRSTSDKQMVPVDKILGSDKIIQCNISSEPSKVEDMISNTFTSFITGDVLGGVSKLVANGIKLLLGSYSGSSSSRDTYAITCGKLGGISRLDMHFYSYRYTSSQLTEVAKQVLCVSIVQSSVDPTQLSDATLRNIVQNAYSASTEDEQNRMYSQLAAARDADKNPRLRAISDSSSPQASFALAVSRANNFTHPTLLSASAEPQYKPYSKAYWARLQINTASTNTESLKGWIDGVLYAEFDKYTAKNGIIVTAQVDPTSISNSEVIGQVTLMLSRELEDGEKLFSQKLLAALQGAASEKSPIPVLRFTIDGVAAQDHDGDESDDNFKAPHPINPDGPWPQFDEYGQEFWPADAFSDLGDLIDESEEVPESEVPNGLPEKLQGREGLTEADFVRAFQKASELGLCWKTHRGKEADRPVFIFPQIGNRENPILQFFGRAGTHIHIITRRDMSGETWSVKAIVMTIRHPNDEGPDDPHHIWHIKVHGPTGGRLVNGEKLIQVATYWRNQNMDSGNRVWKEIQAGTRPDWFLNMRALLNQLASDADQVLNVFMGPNGWRL</sequence>
<evidence type="ECO:0000313" key="1">
    <source>
        <dbReference type="EMBL" id="KAF2249203.1"/>
    </source>
</evidence>
<accession>A0A6A6II21</accession>
<keyword evidence="2" id="KW-1185">Reference proteome</keyword>
<dbReference type="GeneID" id="54585409"/>
<dbReference type="EMBL" id="ML987195">
    <property type="protein sequence ID" value="KAF2249203.1"/>
    <property type="molecule type" value="Genomic_DNA"/>
</dbReference>
<organism evidence="1 2">
    <name type="scientific">Trematosphaeria pertusa</name>
    <dbReference type="NCBI Taxonomy" id="390896"/>
    <lineage>
        <taxon>Eukaryota</taxon>
        <taxon>Fungi</taxon>
        <taxon>Dikarya</taxon>
        <taxon>Ascomycota</taxon>
        <taxon>Pezizomycotina</taxon>
        <taxon>Dothideomycetes</taxon>
        <taxon>Pleosporomycetidae</taxon>
        <taxon>Pleosporales</taxon>
        <taxon>Massarineae</taxon>
        <taxon>Trematosphaeriaceae</taxon>
        <taxon>Trematosphaeria</taxon>
    </lineage>
</organism>